<evidence type="ECO:0000256" key="9">
    <source>
        <dbReference type="PIRSR" id="PIRSR605093-1"/>
    </source>
</evidence>
<keyword evidence="5" id="KW-0547">Nucleotide-binding</keyword>
<evidence type="ECO:0000256" key="7">
    <source>
        <dbReference type="ARBA" id="ARBA00030248"/>
    </source>
</evidence>
<dbReference type="KEGG" id="vg:80397031"/>
<dbReference type="PROSITE" id="PS50522">
    <property type="entry name" value="RDRP_PHAGE"/>
    <property type="match status" value="1"/>
</dbReference>
<evidence type="ECO:0000256" key="1">
    <source>
        <dbReference type="ARBA" id="ARBA00012494"/>
    </source>
</evidence>
<dbReference type="GeneID" id="80397031"/>
<dbReference type="GO" id="GO:0000166">
    <property type="term" value="F:nucleotide binding"/>
    <property type="evidence" value="ECO:0007669"/>
    <property type="project" value="UniProtKB-KW"/>
</dbReference>
<feature type="binding site" evidence="9">
    <location>
        <position position="328"/>
    </location>
    <ligand>
        <name>Mg(2+)</name>
        <dbReference type="ChEBI" id="CHEBI:18420"/>
        <label>2</label>
    </ligand>
</feature>
<protein>
    <recommendedName>
        <fullName evidence="1">RNA-directed RNA polymerase</fullName>
        <ecNumber evidence="1">2.7.7.48</ecNumber>
    </recommendedName>
    <alternativeName>
        <fullName evidence="7">RNA replicase beta chain</fullName>
    </alternativeName>
</protein>
<evidence type="ECO:0000256" key="6">
    <source>
        <dbReference type="ARBA" id="ARBA00022953"/>
    </source>
</evidence>
<evidence type="ECO:0000256" key="5">
    <source>
        <dbReference type="ARBA" id="ARBA00022741"/>
    </source>
</evidence>
<keyword evidence="9" id="KW-0479">Metal-binding</keyword>
<evidence type="ECO:0000256" key="3">
    <source>
        <dbReference type="ARBA" id="ARBA00022679"/>
    </source>
</evidence>
<evidence type="ECO:0000313" key="12">
    <source>
        <dbReference type="Proteomes" id="UP000683240"/>
    </source>
</evidence>
<keyword evidence="12" id="KW-1185">Reference proteome</keyword>
<evidence type="ECO:0000256" key="2">
    <source>
        <dbReference type="ARBA" id="ARBA00022484"/>
    </source>
</evidence>
<keyword evidence="2 11" id="KW-0696">RNA-directed RNA polymerase</keyword>
<keyword evidence="9" id="KW-0460">Magnesium</keyword>
<dbReference type="InterPro" id="IPR007096">
    <property type="entry name" value="RNA-dir_Rpol_cat_phage"/>
</dbReference>
<sequence length="529" mass="60520">MSKTNDDRLNGLYQSLLADLSTENTFASIRLKERARKRMRFSNDLSSESLDNFKKFNDFIGKVDLSNLNIDLINEARYFIERKMENYMTSLDANNIQIPFSQDRLYDNWRFGPGASYEVSGTHCAEKISQPMTCTQNAESLVVNLRKTNPYFHSFDSSNKKLGITVHRGSKLTTVPKNEDTMRVIAIEPSGNMCLQLSVGAFLEGVLRSIGLDIRNQQTKNRLLAKRGSIDGSLMTIDLKNASDSFKPELVQALVPASLYETLMNIRSPETYINGEWVKLNMISTMGNGFTFPLMTLILCSLIYAYRRLYRNGPNLKIDWSTAAVFGDDIIIETDEYPFLEVLGQCGLIVNFDKSYSEGPFRESCGGDYFEGQDVTPFYVKNLLQDSDIYVAINQVMEWSVKHKMLWHSLTYLKELLHGEPFFVPEWSNPDQGIRTLMVKRRYKYLQPVIAKRKISDDHHFLMMLAVGGYINAEGPDYFYNPRQYKTRYVVRRGRLPQGYLSGFDPEKGSYPTRARLATFLSLSFSSGC</sequence>
<evidence type="ECO:0000256" key="8">
    <source>
        <dbReference type="ARBA" id="ARBA00048744"/>
    </source>
</evidence>
<dbReference type="GO" id="GO:0003968">
    <property type="term" value="F:RNA-directed RNA polymerase activity"/>
    <property type="evidence" value="ECO:0007669"/>
    <property type="project" value="UniProtKB-KW"/>
</dbReference>
<dbReference type="GO" id="GO:0046872">
    <property type="term" value="F:metal ion binding"/>
    <property type="evidence" value="ECO:0007669"/>
    <property type="project" value="UniProtKB-KW"/>
</dbReference>
<dbReference type="Pfam" id="PF03431">
    <property type="entry name" value="RNA_replicase_B"/>
    <property type="match status" value="1"/>
</dbReference>
<dbReference type="InterPro" id="IPR005093">
    <property type="entry name" value="RNArep_beta"/>
</dbReference>
<dbReference type="GO" id="GO:0039694">
    <property type="term" value="P:viral RNA genome replication"/>
    <property type="evidence" value="ECO:0007669"/>
    <property type="project" value="InterPro"/>
</dbReference>
<name>A0A8S5L122_9VIRU</name>
<evidence type="ECO:0000313" key="11">
    <source>
        <dbReference type="EMBL" id="DAD50802.1"/>
    </source>
</evidence>
<dbReference type="EC" id="2.7.7.48" evidence="1"/>
<evidence type="ECO:0000256" key="4">
    <source>
        <dbReference type="ARBA" id="ARBA00022695"/>
    </source>
</evidence>
<dbReference type="EMBL" id="BK013630">
    <property type="protein sequence ID" value="DAD50802.1"/>
    <property type="molecule type" value="Genomic_RNA"/>
</dbReference>
<reference evidence="11" key="1">
    <citation type="submission" date="2020-09" db="EMBL/GenBank/DDBJ databases">
        <title>Leviviricetes taxonomy.</title>
        <authorList>
            <person name="Stockdale S.R."/>
            <person name="Callanan J."/>
            <person name="Adriaenssens E.M."/>
            <person name="Kuhn J.H."/>
            <person name="Rumnieks J."/>
            <person name="Shkoporov A."/>
            <person name="Draper L.A."/>
            <person name="Ross P."/>
            <person name="Hill C."/>
        </authorList>
    </citation>
    <scope>NUCLEOTIDE SEQUENCE</scope>
</reference>
<feature type="binding site" evidence="9">
    <location>
        <position position="329"/>
    </location>
    <ligand>
        <name>Mg(2+)</name>
        <dbReference type="ChEBI" id="CHEBI:18420"/>
        <label>2</label>
    </ligand>
</feature>
<proteinExistence type="predicted"/>
<keyword evidence="4" id="KW-0548">Nucleotidyltransferase</keyword>
<dbReference type="RefSeq" id="YP_010768830.1">
    <property type="nucleotide sequence ID" value="NC_073801.1"/>
</dbReference>
<dbReference type="InterPro" id="IPR043502">
    <property type="entry name" value="DNA/RNA_pol_sf"/>
</dbReference>
<keyword evidence="3" id="KW-0808">Transferase</keyword>
<accession>A0A8S5L122</accession>
<evidence type="ECO:0000259" key="10">
    <source>
        <dbReference type="PROSITE" id="PS50522"/>
    </source>
</evidence>
<keyword evidence="6" id="KW-0693">Viral RNA replication</keyword>
<gene>
    <name evidence="11" type="primary">SRR5466364_2_4</name>
</gene>
<dbReference type="SUPFAM" id="SSF56672">
    <property type="entry name" value="DNA/RNA polymerases"/>
    <property type="match status" value="1"/>
</dbReference>
<comment type="catalytic activity">
    <reaction evidence="8">
        <text>RNA(n) + a ribonucleoside 5'-triphosphate = RNA(n+1) + diphosphate</text>
        <dbReference type="Rhea" id="RHEA:21248"/>
        <dbReference type="Rhea" id="RHEA-COMP:14527"/>
        <dbReference type="Rhea" id="RHEA-COMP:17342"/>
        <dbReference type="ChEBI" id="CHEBI:33019"/>
        <dbReference type="ChEBI" id="CHEBI:61557"/>
        <dbReference type="ChEBI" id="CHEBI:140395"/>
        <dbReference type="EC" id="2.7.7.48"/>
    </reaction>
</comment>
<dbReference type="Proteomes" id="UP000683240">
    <property type="component" value="Segment"/>
</dbReference>
<feature type="domain" description="RdRp catalytic" evidence="10">
    <location>
        <begin position="223"/>
        <end position="359"/>
    </location>
</feature>
<comment type="cofactor">
    <cofactor evidence="9">
        <name>Mg(2+)</name>
        <dbReference type="ChEBI" id="CHEBI:18420"/>
    </cofactor>
    <text evidence="9">Binds 2 Mg(2+) per subunit.</text>
</comment>
<organism evidence="11 12">
    <name type="scientific">ssRNA phage SRR5466364_2</name>
    <dbReference type="NCBI Taxonomy" id="2786396"/>
    <lineage>
        <taxon>Viruses</taxon>
        <taxon>Riboviria</taxon>
        <taxon>Orthornavirae</taxon>
        <taxon>Lenarviricota</taxon>
        <taxon>Leviviricetes</taxon>
        <taxon>Norzivirales</taxon>
        <taxon>Atkinsviridae</taxon>
        <taxon>Coughduvirus</taxon>
        <taxon>Coughduvirus asiohabitans</taxon>
        <taxon>Lehptevirus asiohabitans</taxon>
    </lineage>
</organism>
<feature type="binding site" evidence="9">
    <location>
        <position position="238"/>
    </location>
    <ligand>
        <name>Mg(2+)</name>
        <dbReference type="ChEBI" id="CHEBI:18420"/>
        <label>2</label>
    </ligand>
</feature>